<accession>A0A1W6LP83</accession>
<feature type="signal peptide" evidence="1">
    <location>
        <begin position="1"/>
        <end position="21"/>
    </location>
</feature>
<dbReference type="Proteomes" id="UP000193334">
    <property type="component" value="Chromosome"/>
</dbReference>
<dbReference type="InterPro" id="IPR010824">
    <property type="entry name" value="DUF1425"/>
</dbReference>
<dbReference type="PROSITE" id="PS51257">
    <property type="entry name" value="PROKAR_LIPOPROTEIN"/>
    <property type="match status" value="1"/>
</dbReference>
<feature type="chain" id="PRO_5010867845" evidence="1">
    <location>
        <begin position="22"/>
        <end position="140"/>
    </location>
</feature>
<dbReference type="STRING" id="1941349.STSP1_01973"/>
<sequence length="140" mass="15418" precursor="true">MRFYLSIAVMMVMFAGGCAQQNTDPRVQMGEGVSQSSPVLSPITKAVSDLIGQGVKVETVTESVNSNGFYQVDITLSNESYKTKRFQYKFEWLDESGALVPTKTSTWLPFSISGNSTATIKGVAPRSEAKNFRVVTRDKF</sequence>
<dbReference type="CDD" id="cd09030">
    <property type="entry name" value="DUF1425"/>
    <property type="match status" value="1"/>
</dbReference>
<evidence type="ECO:0000313" key="2">
    <source>
        <dbReference type="EMBL" id="ARN57561.1"/>
    </source>
</evidence>
<dbReference type="AlphaFoldDB" id="A0A1W6LP83"/>
<protein>
    <submittedName>
        <fullName evidence="2">Putative periplasmic lipoprotein</fullName>
    </submittedName>
</protein>
<dbReference type="InterPro" id="IPR038483">
    <property type="entry name" value="YcfL-like_sf"/>
</dbReference>
<proteinExistence type="predicted"/>
<dbReference type="RefSeq" id="WP_161491707.1">
    <property type="nucleotide sequence ID" value="NZ_CP021023.1"/>
</dbReference>
<dbReference type="OrthoDB" id="285635at2"/>
<dbReference type="KEGG" id="pbp:STSP1_01973"/>
<keyword evidence="3" id="KW-1185">Reference proteome</keyword>
<dbReference type="Gene3D" id="2.60.40.3230">
    <property type="match status" value="1"/>
</dbReference>
<evidence type="ECO:0000256" key="1">
    <source>
        <dbReference type="SAM" id="SignalP"/>
    </source>
</evidence>
<keyword evidence="1" id="KW-0732">Signal</keyword>
<keyword evidence="2" id="KW-0449">Lipoprotein</keyword>
<organism evidence="2 3">
    <name type="scientific">Sedimentisphaera salicampi</name>
    <dbReference type="NCBI Taxonomy" id="1941349"/>
    <lineage>
        <taxon>Bacteria</taxon>
        <taxon>Pseudomonadati</taxon>
        <taxon>Planctomycetota</taxon>
        <taxon>Phycisphaerae</taxon>
        <taxon>Sedimentisphaerales</taxon>
        <taxon>Sedimentisphaeraceae</taxon>
        <taxon>Sedimentisphaera</taxon>
    </lineage>
</organism>
<reference evidence="3" key="1">
    <citation type="submission" date="2017-04" db="EMBL/GenBank/DDBJ databases">
        <title>Comparative genomics and description of representatives of a novel lineage of planctomycetes thriving in anoxic sediments.</title>
        <authorList>
            <person name="Spring S."/>
            <person name="Bunk B."/>
            <person name="Sproer C."/>
        </authorList>
    </citation>
    <scope>NUCLEOTIDE SEQUENCE [LARGE SCALE GENOMIC DNA]</scope>
    <source>
        <strain evidence="3">ST-PulAB-D4</strain>
    </source>
</reference>
<dbReference type="Pfam" id="PF07233">
    <property type="entry name" value="DUF1425"/>
    <property type="match status" value="1"/>
</dbReference>
<name>A0A1W6LP83_9BACT</name>
<dbReference type="EMBL" id="CP021023">
    <property type="protein sequence ID" value="ARN57561.1"/>
    <property type="molecule type" value="Genomic_DNA"/>
</dbReference>
<evidence type="ECO:0000313" key="3">
    <source>
        <dbReference type="Proteomes" id="UP000193334"/>
    </source>
</evidence>
<gene>
    <name evidence="2" type="ORF">STSP1_01973</name>
</gene>